<evidence type="ECO:0000313" key="2">
    <source>
        <dbReference type="EMBL" id="KAJ8356702.1"/>
    </source>
</evidence>
<dbReference type="OrthoDB" id="6159421at2759"/>
<feature type="compositionally biased region" description="Polar residues" evidence="1">
    <location>
        <begin position="33"/>
        <end position="43"/>
    </location>
</feature>
<dbReference type="AlphaFoldDB" id="A0A9Q1FEI3"/>
<feature type="compositionally biased region" description="Polar residues" evidence="1">
    <location>
        <begin position="86"/>
        <end position="108"/>
    </location>
</feature>
<feature type="region of interest" description="Disordered" evidence="1">
    <location>
        <begin position="25"/>
        <end position="45"/>
    </location>
</feature>
<protein>
    <submittedName>
        <fullName evidence="2">Uncharacterized protein</fullName>
    </submittedName>
</protein>
<gene>
    <name evidence="2" type="ORF">SKAU_G00194960</name>
</gene>
<evidence type="ECO:0000313" key="3">
    <source>
        <dbReference type="Proteomes" id="UP001152622"/>
    </source>
</evidence>
<dbReference type="PANTHER" id="PTHR46880:SF5">
    <property type="entry name" value="DUF4371 DOMAIN-CONTAINING PROTEIN"/>
    <property type="match status" value="1"/>
</dbReference>
<evidence type="ECO:0000256" key="1">
    <source>
        <dbReference type="SAM" id="MobiDB-lite"/>
    </source>
</evidence>
<organism evidence="2 3">
    <name type="scientific">Synaphobranchus kaupii</name>
    <name type="common">Kaup's arrowtooth eel</name>
    <dbReference type="NCBI Taxonomy" id="118154"/>
    <lineage>
        <taxon>Eukaryota</taxon>
        <taxon>Metazoa</taxon>
        <taxon>Chordata</taxon>
        <taxon>Craniata</taxon>
        <taxon>Vertebrata</taxon>
        <taxon>Euteleostomi</taxon>
        <taxon>Actinopterygii</taxon>
        <taxon>Neopterygii</taxon>
        <taxon>Teleostei</taxon>
        <taxon>Anguilliformes</taxon>
        <taxon>Synaphobranchidae</taxon>
        <taxon>Synaphobranchus</taxon>
    </lineage>
</organism>
<keyword evidence="3" id="KW-1185">Reference proteome</keyword>
<comment type="caution">
    <text evidence="2">The sequence shown here is derived from an EMBL/GenBank/DDBJ whole genome shotgun (WGS) entry which is preliminary data.</text>
</comment>
<dbReference type="Proteomes" id="UP001152622">
    <property type="component" value="Chromosome 6"/>
</dbReference>
<feature type="region of interest" description="Disordered" evidence="1">
    <location>
        <begin position="61"/>
        <end position="121"/>
    </location>
</feature>
<proteinExistence type="predicted"/>
<accession>A0A9Q1FEI3</accession>
<sequence>MTMVHYGYVCSRRATTSEFKTSEVARRNGCRPLSSSDGGQSPTAFKMDRENTVHVDHMLPWRGKTQETLREEEEPPILVERPPHLSESSAPEKTPNQSVQINPSSGQALQPEKETATKGVEAGMSSECFKTTSSPQVPKIKFTHPATIEKWKLDWLGVEEDDDEKVVVNPAEANSSADFIKGSENIKKYVAFRHQATKQHVIAYEAWSNQLNNREPIVEAVNLMQKTTFCKMVKLFDIAYHIANHEKPFAYYPSLVNLEKRHGVDLEDAYINPKQARVFTQYLAEQIQLEIDGFLSFYTSFYRGSGKRRRELDQLAELLDESVLTPTRVDGTRWVDHHRRALKALETNIPAVIAHLSEVGSDQRQDIKKADAARVRGWLKKVRSNEFLLHTGLYMDVLGELSHLSLQFQKDSISLPTAVEAIETSKEVLKDMAKGDGPKLRAVKVECRCGSYRGVELSDTYADAEERLKSSRELLIHDIVACLDERYQTDTILMAMCKLDPKHWPEDLTEYGNEEVLLLLEHFKEILT</sequence>
<dbReference type="EMBL" id="JAINUF010000006">
    <property type="protein sequence ID" value="KAJ8356702.1"/>
    <property type="molecule type" value="Genomic_DNA"/>
</dbReference>
<name>A0A9Q1FEI3_SYNKA</name>
<reference evidence="2" key="1">
    <citation type="journal article" date="2023" name="Science">
        <title>Genome structures resolve the early diversification of teleost fishes.</title>
        <authorList>
            <person name="Parey E."/>
            <person name="Louis A."/>
            <person name="Montfort J."/>
            <person name="Bouchez O."/>
            <person name="Roques C."/>
            <person name="Iampietro C."/>
            <person name="Lluch J."/>
            <person name="Castinel A."/>
            <person name="Donnadieu C."/>
            <person name="Desvignes T."/>
            <person name="Floi Bucao C."/>
            <person name="Jouanno E."/>
            <person name="Wen M."/>
            <person name="Mejri S."/>
            <person name="Dirks R."/>
            <person name="Jansen H."/>
            <person name="Henkel C."/>
            <person name="Chen W.J."/>
            <person name="Zahm M."/>
            <person name="Cabau C."/>
            <person name="Klopp C."/>
            <person name="Thompson A.W."/>
            <person name="Robinson-Rechavi M."/>
            <person name="Braasch I."/>
            <person name="Lecointre G."/>
            <person name="Bobe J."/>
            <person name="Postlethwait J.H."/>
            <person name="Berthelot C."/>
            <person name="Roest Crollius H."/>
            <person name="Guiguen Y."/>
        </authorList>
    </citation>
    <scope>NUCLEOTIDE SEQUENCE</scope>
    <source>
        <strain evidence="2">WJC10195</strain>
    </source>
</reference>
<dbReference type="PANTHER" id="PTHR46880">
    <property type="entry name" value="RAS-ASSOCIATING DOMAIN-CONTAINING PROTEIN"/>
    <property type="match status" value="1"/>
</dbReference>